<dbReference type="EMBL" id="CP036200">
    <property type="protein sequence ID" value="QBF83547.1"/>
    <property type="molecule type" value="Genomic_DNA"/>
</dbReference>
<proteinExistence type="predicted"/>
<dbReference type="RefSeq" id="WP_130600771.1">
    <property type="nucleotide sequence ID" value="NZ_CP036200.1"/>
</dbReference>
<evidence type="ECO:0000313" key="3">
    <source>
        <dbReference type="Proteomes" id="UP000291106"/>
    </source>
</evidence>
<dbReference type="KEGG" id="smai:EXU30_13230"/>
<organism evidence="2 3">
    <name type="scientific">Shewanella maritima</name>
    <dbReference type="NCBI Taxonomy" id="2520507"/>
    <lineage>
        <taxon>Bacteria</taxon>
        <taxon>Pseudomonadati</taxon>
        <taxon>Pseudomonadota</taxon>
        <taxon>Gammaproteobacteria</taxon>
        <taxon>Alteromonadales</taxon>
        <taxon>Shewanellaceae</taxon>
        <taxon>Shewanella</taxon>
    </lineage>
</organism>
<protein>
    <submittedName>
        <fullName evidence="2">DUF1800 domain-containing protein</fullName>
    </submittedName>
</protein>
<feature type="compositionally biased region" description="Polar residues" evidence="1">
    <location>
        <begin position="83"/>
        <end position="99"/>
    </location>
</feature>
<dbReference type="Proteomes" id="UP000291106">
    <property type="component" value="Chromosome"/>
</dbReference>
<name>A0A411PIY3_9GAMM</name>
<feature type="region of interest" description="Disordered" evidence="1">
    <location>
        <begin position="59"/>
        <end position="99"/>
    </location>
</feature>
<dbReference type="OrthoDB" id="9772295at2"/>
<feature type="compositionally biased region" description="Low complexity" evidence="1">
    <location>
        <begin position="73"/>
        <end position="82"/>
    </location>
</feature>
<accession>A0A411PIY3</accession>
<dbReference type="Pfam" id="PF08811">
    <property type="entry name" value="DUF1800"/>
    <property type="match status" value="1"/>
</dbReference>
<sequence length="463" mass="51920">MSVHGLIAVNRFGYGAKPGELAKAISNPQGFLKQQLKQPEFNRVLPSASELMQKLYQQRQQAKMLESKKQESQKQQTQNKESATSPSNNNQTKKSPKVQQQAYRDFCQDSFKAAVKSDNSLSWRLLDFFSNHFSVTAQGPVMTALAPTLEREAIAPNLFGSFADMLDAVVHHPAMLVYLNNQQSFGVNSKIGKRKGKGLNENLAREILELHTLGVDGPYNQTDVIALAKGISGWSVSNKSKHSGRNGFFYRDAGHEPGSQQLVGKRFTQKGEAQGRAMLKHLALHPSTAKFVSYKLAKHFISDEPEQELVNALVARWQQTQGNLKQVVEALIEHPLAWQSERAKFITPREHLIFAHRVTEAPLPKTRNLIGLLNQLGQRPFKAGSPAGYGDTEGEWLSDKVMIDRITWSRMLAAKVNKLDVKQLIEQVWGEQLSQRSYLSITRAESRVDAITLLLMSPETLRR</sequence>
<evidence type="ECO:0000256" key="1">
    <source>
        <dbReference type="SAM" id="MobiDB-lite"/>
    </source>
</evidence>
<gene>
    <name evidence="2" type="ORF">EXU30_13230</name>
</gene>
<evidence type="ECO:0000313" key="2">
    <source>
        <dbReference type="EMBL" id="QBF83547.1"/>
    </source>
</evidence>
<keyword evidence="3" id="KW-1185">Reference proteome</keyword>
<dbReference type="AlphaFoldDB" id="A0A411PIY3"/>
<dbReference type="InterPro" id="IPR014917">
    <property type="entry name" value="DUF1800"/>
</dbReference>
<reference evidence="2 3" key="1">
    <citation type="submission" date="2019-02" db="EMBL/GenBank/DDBJ databases">
        <title>Shewanella sp. D4-2 isolated from Dokdo Island.</title>
        <authorList>
            <person name="Baek K."/>
        </authorList>
    </citation>
    <scope>NUCLEOTIDE SEQUENCE [LARGE SCALE GENOMIC DNA]</scope>
    <source>
        <strain evidence="2 3">D4-2</strain>
    </source>
</reference>